<name>A0A243W720_9BACT</name>
<sequence>MDAHAVVLATVVLVHLHAGPKNAVIAVGTGRGSSDDSGELVALSKAQEALMALPSVMKL</sequence>
<dbReference type="AlphaFoldDB" id="A0A243W720"/>
<comment type="caution">
    <text evidence="1">The sequence shown here is derived from an EMBL/GenBank/DDBJ whole genome shotgun (WGS) entry which is preliminary data.</text>
</comment>
<dbReference type="EMBL" id="MTSE01000025">
    <property type="protein sequence ID" value="OUJ70201.1"/>
    <property type="molecule type" value="Genomic_DNA"/>
</dbReference>
<reference evidence="1 2" key="1">
    <citation type="submission" date="2017-01" db="EMBL/GenBank/DDBJ databases">
        <title>A new Hymenobacter.</title>
        <authorList>
            <person name="Liang Y."/>
            <person name="Feng F."/>
        </authorList>
    </citation>
    <scope>NUCLEOTIDE SEQUENCE [LARGE SCALE GENOMIC DNA]</scope>
    <source>
        <strain evidence="1">MIMBbqt21</strain>
    </source>
</reference>
<organism evidence="1 2">
    <name type="scientific">Hymenobacter crusticola</name>
    <dbReference type="NCBI Taxonomy" id="1770526"/>
    <lineage>
        <taxon>Bacteria</taxon>
        <taxon>Pseudomonadati</taxon>
        <taxon>Bacteroidota</taxon>
        <taxon>Cytophagia</taxon>
        <taxon>Cytophagales</taxon>
        <taxon>Hymenobacteraceae</taxon>
        <taxon>Hymenobacter</taxon>
    </lineage>
</organism>
<dbReference type="Proteomes" id="UP000194873">
    <property type="component" value="Unassembled WGS sequence"/>
</dbReference>
<gene>
    <name evidence="1" type="ORF">BXP70_24870</name>
</gene>
<protein>
    <submittedName>
        <fullName evidence="1">Uncharacterized protein</fullName>
    </submittedName>
</protein>
<evidence type="ECO:0000313" key="2">
    <source>
        <dbReference type="Proteomes" id="UP000194873"/>
    </source>
</evidence>
<evidence type="ECO:0000313" key="1">
    <source>
        <dbReference type="EMBL" id="OUJ70201.1"/>
    </source>
</evidence>
<accession>A0A243W720</accession>
<keyword evidence="2" id="KW-1185">Reference proteome</keyword>
<proteinExistence type="predicted"/>